<organism evidence="3 4">
    <name type="scientific">Vallitalea pronyensis</name>
    <dbReference type="NCBI Taxonomy" id="1348613"/>
    <lineage>
        <taxon>Bacteria</taxon>
        <taxon>Bacillati</taxon>
        <taxon>Bacillota</taxon>
        <taxon>Clostridia</taxon>
        <taxon>Lachnospirales</taxon>
        <taxon>Vallitaleaceae</taxon>
        <taxon>Vallitalea</taxon>
    </lineage>
</organism>
<dbReference type="InterPro" id="IPR012337">
    <property type="entry name" value="RNaseH-like_sf"/>
</dbReference>
<evidence type="ECO:0000313" key="3">
    <source>
        <dbReference type="EMBL" id="QUI25548.1"/>
    </source>
</evidence>
<dbReference type="PANTHER" id="PTHR46889:SF4">
    <property type="entry name" value="TRANSPOSASE INSO FOR INSERTION SEQUENCE ELEMENT IS911B-RELATED"/>
    <property type="match status" value="1"/>
</dbReference>
<dbReference type="Proteomes" id="UP000683246">
    <property type="component" value="Chromosome"/>
</dbReference>
<dbReference type="NCBIfam" id="NF033516">
    <property type="entry name" value="transpos_IS3"/>
    <property type="match status" value="1"/>
</dbReference>
<dbReference type="Pfam" id="PF00665">
    <property type="entry name" value="rve"/>
    <property type="match status" value="1"/>
</dbReference>
<comment type="function">
    <text evidence="1">Involved in the transposition of the insertion sequence.</text>
</comment>
<dbReference type="PROSITE" id="PS50994">
    <property type="entry name" value="INTEGRASE"/>
    <property type="match status" value="1"/>
</dbReference>
<dbReference type="Pfam" id="PF13276">
    <property type="entry name" value="HTH_21"/>
    <property type="match status" value="1"/>
</dbReference>
<dbReference type="PANTHER" id="PTHR46889">
    <property type="entry name" value="TRANSPOSASE INSF FOR INSERTION SEQUENCE IS3B-RELATED"/>
    <property type="match status" value="1"/>
</dbReference>
<dbReference type="SUPFAM" id="SSF53098">
    <property type="entry name" value="Ribonuclease H-like"/>
    <property type="match status" value="1"/>
</dbReference>
<dbReference type="GO" id="GO:0015074">
    <property type="term" value="P:DNA integration"/>
    <property type="evidence" value="ECO:0007669"/>
    <property type="project" value="InterPro"/>
</dbReference>
<accession>A0A8J8MQE8</accession>
<evidence type="ECO:0000256" key="1">
    <source>
        <dbReference type="ARBA" id="ARBA00002286"/>
    </source>
</evidence>
<dbReference type="Gene3D" id="3.30.420.10">
    <property type="entry name" value="Ribonuclease H-like superfamily/Ribonuclease H"/>
    <property type="match status" value="1"/>
</dbReference>
<dbReference type="AlphaFoldDB" id="A0A8J8MQE8"/>
<dbReference type="InterPro" id="IPR050900">
    <property type="entry name" value="Transposase_IS3/IS150/IS904"/>
</dbReference>
<protein>
    <submittedName>
        <fullName evidence="3">IS3 family transposase</fullName>
    </submittedName>
</protein>
<dbReference type="EMBL" id="CP058649">
    <property type="protein sequence ID" value="QUI25548.1"/>
    <property type="molecule type" value="Genomic_DNA"/>
</dbReference>
<dbReference type="InterPro" id="IPR036397">
    <property type="entry name" value="RNaseH_sf"/>
</dbReference>
<dbReference type="RefSeq" id="WP_281418898.1">
    <property type="nucleotide sequence ID" value="NZ_CP058649.1"/>
</dbReference>
<evidence type="ECO:0000313" key="4">
    <source>
        <dbReference type="Proteomes" id="UP000683246"/>
    </source>
</evidence>
<reference evidence="3" key="1">
    <citation type="submission" date="2020-07" db="EMBL/GenBank/DDBJ databases">
        <title>Vallitalea pronyensis genome.</title>
        <authorList>
            <person name="Postec A."/>
        </authorList>
    </citation>
    <scope>NUCLEOTIDE SEQUENCE</scope>
    <source>
        <strain evidence="3">FatNI3</strain>
    </source>
</reference>
<keyword evidence="4" id="KW-1185">Reference proteome</keyword>
<dbReference type="Pfam" id="PF13333">
    <property type="entry name" value="rve_2"/>
    <property type="match status" value="1"/>
</dbReference>
<dbReference type="InterPro" id="IPR048020">
    <property type="entry name" value="Transpos_IS3"/>
</dbReference>
<dbReference type="InterPro" id="IPR025948">
    <property type="entry name" value="HTH-like_dom"/>
</dbReference>
<name>A0A8J8MQE8_9FIRM</name>
<dbReference type="InterPro" id="IPR001584">
    <property type="entry name" value="Integrase_cat-core"/>
</dbReference>
<feature type="domain" description="Integrase catalytic" evidence="2">
    <location>
        <begin position="129"/>
        <end position="292"/>
    </location>
</feature>
<sequence>MFQAVDVENQKQRPTKKRSFSVSGVLKFLGVSKSGFYDWKNRKPSNQELRKEAIKAEIIEIHNDSNQIYGAPKITDQLRKRGHRISERTVSNYMKEEGVKAVWISPYKRTTINPDFSSKLHNILDRNFNPERPNAVWVSDITYIWTITGFCYLTSVMDLYSRKIIGWHLSDSLSTKGVIAATNKAKRNRRFTDPVVFHSDRGVQFVSKAFYEATPSDQFMHSYSRKGNPWDNACIEAFHSVIKREWLNRFVIKNLKHAHDLIFEYIDGFYNTRRTHSACGLESPNNYEMSNLA</sequence>
<evidence type="ECO:0000259" key="2">
    <source>
        <dbReference type="PROSITE" id="PS50994"/>
    </source>
</evidence>
<gene>
    <name evidence="3" type="ORF">HZI73_00510</name>
</gene>
<dbReference type="GO" id="GO:0003676">
    <property type="term" value="F:nucleic acid binding"/>
    <property type="evidence" value="ECO:0007669"/>
    <property type="project" value="InterPro"/>
</dbReference>
<proteinExistence type="predicted"/>
<dbReference type="KEGG" id="vpy:HZI73_00510"/>